<dbReference type="SUPFAM" id="SSF56784">
    <property type="entry name" value="HAD-like"/>
    <property type="match status" value="1"/>
</dbReference>
<dbReference type="PROSITE" id="PS01229">
    <property type="entry name" value="COF_2"/>
    <property type="match status" value="1"/>
</dbReference>
<evidence type="ECO:0000256" key="6">
    <source>
        <dbReference type="ARBA" id="ARBA00022801"/>
    </source>
</evidence>
<keyword evidence="5" id="KW-0255">Endonuclease</keyword>
<keyword evidence="4" id="KW-0479">Metal-binding</keyword>
<dbReference type="PANTHER" id="PTHR46986:SF1">
    <property type="entry name" value="ENDORIBONUCLEASE YBEY, CHLOROPLASTIC"/>
    <property type="match status" value="1"/>
</dbReference>
<protein>
    <recommendedName>
        <fullName evidence="10">Haloacid dehalogenase-like hydrolase family protein</fullName>
    </recommendedName>
</protein>
<dbReference type="InterPro" id="IPR023091">
    <property type="entry name" value="MetalPrtase_cat_dom_sf_prd"/>
</dbReference>
<dbReference type="InterPro" id="IPR036412">
    <property type="entry name" value="HAD-like_sf"/>
</dbReference>
<dbReference type="EMBL" id="JAATIQ010000002">
    <property type="protein sequence ID" value="KAF4403826.1"/>
    <property type="molecule type" value="Genomic_DNA"/>
</dbReference>
<comment type="similarity">
    <text evidence="2">Belongs to the endoribonuclease YbeY family.</text>
</comment>
<dbReference type="InterPro" id="IPR023214">
    <property type="entry name" value="HAD_sf"/>
</dbReference>
<evidence type="ECO:0000313" key="8">
    <source>
        <dbReference type="EMBL" id="KAF4403826.1"/>
    </source>
</evidence>
<dbReference type="GO" id="GO:0004222">
    <property type="term" value="F:metalloendopeptidase activity"/>
    <property type="evidence" value="ECO:0007669"/>
    <property type="project" value="InterPro"/>
</dbReference>
<reference evidence="8 9" key="1">
    <citation type="journal article" date="2020" name="bioRxiv">
        <title>Sequence and annotation of 42 cannabis genomes reveals extensive copy number variation in cannabinoid synthesis and pathogen resistance genes.</title>
        <authorList>
            <person name="Mckernan K.J."/>
            <person name="Helbert Y."/>
            <person name="Kane L.T."/>
            <person name="Ebling H."/>
            <person name="Zhang L."/>
            <person name="Liu B."/>
            <person name="Eaton Z."/>
            <person name="Mclaughlin S."/>
            <person name="Kingan S."/>
            <person name="Baybayan P."/>
            <person name="Concepcion G."/>
            <person name="Jordan M."/>
            <person name="Riva A."/>
            <person name="Barbazuk W."/>
            <person name="Harkins T."/>
        </authorList>
    </citation>
    <scope>NUCLEOTIDE SEQUENCE [LARGE SCALE GENOMIC DNA]</scope>
    <source>
        <strain evidence="9">cv. Jamaican Lion 4</strain>
        <tissue evidence="8">Leaf</tissue>
    </source>
</reference>
<dbReference type="AlphaFoldDB" id="A0A7J6I938"/>
<accession>A0A7J6I938</accession>
<evidence type="ECO:0000256" key="3">
    <source>
        <dbReference type="ARBA" id="ARBA00022722"/>
    </source>
</evidence>
<evidence type="ECO:0008006" key="10">
    <source>
        <dbReference type="Google" id="ProtNLM"/>
    </source>
</evidence>
<proteinExistence type="inferred from homology"/>
<dbReference type="InterPro" id="IPR002036">
    <property type="entry name" value="YbeY"/>
</dbReference>
<dbReference type="NCBIfam" id="TIGR01484">
    <property type="entry name" value="HAD-SF-IIB"/>
    <property type="match status" value="1"/>
</dbReference>
<keyword evidence="3" id="KW-0540">Nuclease</keyword>
<gene>
    <name evidence="8" type="ORF">G4B88_014282</name>
</gene>
<dbReference type="Pfam" id="PF02130">
    <property type="entry name" value="YbeY"/>
    <property type="match status" value="1"/>
</dbReference>
<dbReference type="GO" id="GO:0046872">
    <property type="term" value="F:metal ion binding"/>
    <property type="evidence" value="ECO:0007669"/>
    <property type="project" value="UniProtKB-KW"/>
</dbReference>
<evidence type="ECO:0000313" key="9">
    <source>
        <dbReference type="Proteomes" id="UP000583929"/>
    </source>
</evidence>
<evidence type="ECO:0000256" key="5">
    <source>
        <dbReference type="ARBA" id="ARBA00022759"/>
    </source>
</evidence>
<keyword evidence="7" id="KW-0862">Zinc</keyword>
<sequence length="675" mass="75612">MLFRPPQSPSPSAARMARAFLRAVPALLHPSSFSTTTVSSCSPSVRGGNGNGGFSSFSSSSVVFGRSFHALCGTKQRWGALRSSGRVWAAQRDYRRAARRRSAAKRNNKELELNVSICIEEDLPDDPEILSIAELLRLNAPMAMKLAFDGLKESQYKTRDTAITDVGGFESVELSVLLCNDEFIRKLNKEWRDEDHATDVLSMSDHIPDLNLPILMLGDIVISMETAARQAEERGISLIDEIRILMVHGLLHLLGFDHEISEEAEMEMEKEEELILKSLGWAGKGLIQSAYDAAETNGNAIADSLDDTKKKEGSLRFYKPKFSYIFCDMDGTLLNISPGVFLQGLLVYGTQGREIYRRNLDPVICREACVYSWENKVPLIAFSGGRCLTLFDHPTVESLHSVYHEPKAEIMSSVDQILAAADIQKVIFMDTAEGVSTTLRPYWAEATGDRASVVQAQADMLEIVPPGTSKGSGVKLLLDHLGVSPKEIMAIGDGENDVEMLELASLGVALSNGSEKTKAVANVIGASNDENGAADAIYRRLALEQCNVKVMLELFMHITSKNIFWIDVKSRDDYKNFNLWDIWLFTMKEFNDSILKFFKVQDFERKENFICKDVRSLYSTIQIPKGIQSKKQRFDELYYEAIKLSEEWSMSLKSFDIAYYALKNALKNVLWRIIY</sequence>
<dbReference type="PANTHER" id="PTHR46986">
    <property type="entry name" value="ENDORIBONUCLEASE YBEY, CHLOROPLASTIC"/>
    <property type="match status" value="1"/>
</dbReference>
<keyword evidence="9" id="KW-1185">Reference proteome</keyword>
<dbReference type="InterPro" id="IPR020549">
    <property type="entry name" value="YbeY_CS"/>
</dbReference>
<dbReference type="InterPro" id="IPR006379">
    <property type="entry name" value="HAD-SF_hydro_IIB"/>
</dbReference>
<dbReference type="SUPFAM" id="SSF55486">
    <property type="entry name" value="Metalloproteases ('zincins'), catalytic domain"/>
    <property type="match status" value="1"/>
</dbReference>
<comment type="cofactor">
    <cofactor evidence="1">
        <name>Zn(2+)</name>
        <dbReference type="ChEBI" id="CHEBI:29105"/>
    </cofactor>
</comment>
<comment type="caution">
    <text evidence="8">The sequence shown here is derived from an EMBL/GenBank/DDBJ whole genome shotgun (WGS) entry which is preliminary data.</text>
</comment>
<dbReference type="HAMAP" id="MF_00009">
    <property type="entry name" value="Endoribonucl_YbeY"/>
    <property type="match status" value="1"/>
</dbReference>
<evidence type="ECO:0000256" key="1">
    <source>
        <dbReference type="ARBA" id="ARBA00001947"/>
    </source>
</evidence>
<dbReference type="NCBIfam" id="TIGR00043">
    <property type="entry name" value="rRNA maturation RNase YbeY"/>
    <property type="match status" value="1"/>
</dbReference>
<evidence type="ECO:0000256" key="7">
    <source>
        <dbReference type="ARBA" id="ARBA00022833"/>
    </source>
</evidence>
<dbReference type="GO" id="GO:0006364">
    <property type="term" value="P:rRNA processing"/>
    <property type="evidence" value="ECO:0007669"/>
    <property type="project" value="InterPro"/>
</dbReference>
<evidence type="ECO:0000256" key="4">
    <source>
        <dbReference type="ARBA" id="ARBA00022723"/>
    </source>
</evidence>
<dbReference type="Proteomes" id="UP000583929">
    <property type="component" value="Unassembled WGS sequence"/>
</dbReference>
<dbReference type="Pfam" id="PF08282">
    <property type="entry name" value="Hydrolase_3"/>
    <property type="match status" value="1"/>
</dbReference>
<organism evidence="8 9">
    <name type="scientific">Cannabis sativa</name>
    <name type="common">Hemp</name>
    <name type="synonym">Marijuana</name>
    <dbReference type="NCBI Taxonomy" id="3483"/>
    <lineage>
        <taxon>Eukaryota</taxon>
        <taxon>Viridiplantae</taxon>
        <taxon>Streptophyta</taxon>
        <taxon>Embryophyta</taxon>
        <taxon>Tracheophyta</taxon>
        <taxon>Spermatophyta</taxon>
        <taxon>Magnoliopsida</taxon>
        <taxon>eudicotyledons</taxon>
        <taxon>Gunneridae</taxon>
        <taxon>Pentapetalae</taxon>
        <taxon>rosids</taxon>
        <taxon>fabids</taxon>
        <taxon>Rosales</taxon>
        <taxon>Cannabaceae</taxon>
        <taxon>Cannabis</taxon>
    </lineage>
</organism>
<dbReference type="Gene3D" id="3.40.390.30">
    <property type="entry name" value="Metalloproteases ('zincins'), catalytic domain"/>
    <property type="match status" value="1"/>
</dbReference>
<dbReference type="GO" id="GO:0004519">
    <property type="term" value="F:endonuclease activity"/>
    <property type="evidence" value="ECO:0007669"/>
    <property type="project" value="UniProtKB-KW"/>
</dbReference>
<evidence type="ECO:0000256" key="2">
    <source>
        <dbReference type="ARBA" id="ARBA00010875"/>
    </source>
</evidence>
<dbReference type="Gene3D" id="3.30.1240.10">
    <property type="match status" value="1"/>
</dbReference>
<dbReference type="PROSITE" id="PS01306">
    <property type="entry name" value="UPF0054"/>
    <property type="match status" value="1"/>
</dbReference>
<keyword evidence="6" id="KW-0378">Hydrolase</keyword>
<dbReference type="Gene3D" id="3.40.50.1000">
    <property type="entry name" value="HAD superfamily/HAD-like"/>
    <property type="match status" value="1"/>
</dbReference>
<name>A0A7J6I938_CANSA</name>